<protein>
    <submittedName>
        <fullName evidence="7">FAD binding domain-containing protein</fullName>
    </submittedName>
</protein>
<dbReference type="InterPro" id="IPR016166">
    <property type="entry name" value="FAD-bd_PCMH"/>
</dbReference>
<keyword evidence="4" id="KW-0560">Oxidoreductase</keyword>
<evidence type="ECO:0000256" key="1">
    <source>
        <dbReference type="ARBA" id="ARBA00005466"/>
    </source>
</evidence>
<dbReference type="PANTHER" id="PTHR42973:SF34">
    <property type="entry name" value="FAD BINDING DOMAIN PROTEIN (AFU_ORTHOLOGUE AFUA_3G02770)"/>
    <property type="match status" value="1"/>
</dbReference>
<accession>A0A7C8M425</accession>
<reference evidence="7 8" key="1">
    <citation type="submission" date="2020-01" db="EMBL/GenBank/DDBJ databases">
        <authorList>
            <consortium name="DOE Joint Genome Institute"/>
            <person name="Haridas S."/>
            <person name="Albert R."/>
            <person name="Binder M."/>
            <person name="Bloem J."/>
            <person name="Labutti K."/>
            <person name="Salamov A."/>
            <person name="Andreopoulos B."/>
            <person name="Baker S.E."/>
            <person name="Barry K."/>
            <person name="Bills G."/>
            <person name="Bluhm B.H."/>
            <person name="Cannon C."/>
            <person name="Castanera R."/>
            <person name="Culley D.E."/>
            <person name="Daum C."/>
            <person name="Ezra D."/>
            <person name="Gonzalez J.B."/>
            <person name="Henrissat B."/>
            <person name="Kuo A."/>
            <person name="Liang C."/>
            <person name="Lipzen A."/>
            <person name="Lutzoni F."/>
            <person name="Magnuson J."/>
            <person name="Mondo S."/>
            <person name="Nolan M."/>
            <person name="Ohm R."/>
            <person name="Pangilinan J."/>
            <person name="Park H.-J.H."/>
            <person name="Ramirez L."/>
            <person name="Alfaro M."/>
            <person name="Sun H."/>
            <person name="Tritt A."/>
            <person name="Yoshinaga Y."/>
            <person name="Zwiers L.-H.L."/>
            <person name="Turgeon B.G."/>
            <person name="Goodwin S.B."/>
            <person name="Spatafora J.W."/>
            <person name="Crous P.W."/>
            <person name="Grigoriev I.V."/>
        </authorList>
    </citation>
    <scope>NUCLEOTIDE SEQUENCE [LARGE SCALE GENOMIC DNA]</scope>
    <source>
        <strain evidence="7 8">CBS 611.86</strain>
    </source>
</reference>
<organism evidence="7 8">
    <name type="scientific">Massariosphaeria phaeospora</name>
    <dbReference type="NCBI Taxonomy" id="100035"/>
    <lineage>
        <taxon>Eukaryota</taxon>
        <taxon>Fungi</taxon>
        <taxon>Dikarya</taxon>
        <taxon>Ascomycota</taxon>
        <taxon>Pezizomycotina</taxon>
        <taxon>Dothideomycetes</taxon>
        <taxon>Pleosporomycetidae</taxon>
        <taxon>Pleosporales</taxon>
        <taxon>Pleosporales incertae sedis</taxon>
        <taxon>Massariosphaeria</taxon>
    </lineage>
</organism>
<dbReference type="Pfam" id="PF01565">
    <property type="entry name" value="FAD_binding_4"/>
    <property type="match status" value="1"/>
</dbReference>
<comment type="caution">
    <text evidence="7">The sequence shown here is derived from an EMBL/GenBank/DDBJ whole genome shotgun (WGS) entry which is preliminary data.</text>
</comment>
<dbReference type="PANTHER" id="PTHR42973">
    <property type="entry name" value="BINDING OXIDOREDUCTASE, PUTATIVE (AFU_ORTHOLOGUE AFUA_1G17690)-RELATED"/>
    <property type="match status" value="1"/>
</dbReference>
<feature type="domain" description="FAD-binding PCMH-type" evidence="6">
    <location>
        <begin position="95"/>
        <end position="266"/>
    </location>
</feature>
<evidence type="ECO:0000313" key="7">
    <source>
        <dbReference type="EMBL" id="KAF2867041.1"/>
    </source>
</evidence>
<comment type="similarity">
    <text evidence="1">Belongs to the oxygen-dependent FAD-linked oxidoreductase family.</text>
</comment>
<dbReference type="SUPFAM" id="SSF56176">
    <property type="entry name" value="FAD-binding/transporter-associated domain-like"/>
    <property type="match status" value="1"/>
</dbReference>
<dbReference type="InterPro" id="IPR006094">
    <property type="entry name" value="Oxid_FAD_bind_N"/>
</dbReference>
<dbReference type="Proteomes" id="UP000481861">
    <property type="component" value="Unassembled WGS sequence"/>
</dbReference>
<dbReference type="InterPro" id="IPR016169">
    <property type="entry name" value="FAD-bd_PCMH_sub2"/>
</dbReference>
<proteinExistence type="inferred from homology"/>
<evidence type="ECO:0000256" key="3">
    <source>
        <dbReference type="ARBA" id="ARBA00022827"/>
    </source>
</evidence>
<evidence type="ECO:0000313" key="8">
    <source>
        <dbReference type="Proteomes" id="UP000481861"/>
    </source>
</evidence>
<dbReference type="GO" id="GO:0071949">
    <property type="term" value="F:FAD binding"/>
    <property type="evidence" value="ECO:0007669"/>
    <property type="project" value="InterPro"/>
</dbReference>
<dbReference type="AlphaFoldDB" id="A0A7C8M425"/>
<keyword evidence="2" id="KW-0285">Flavoprotein</keyword>
<evidence type="ECO:0000256" key="4">
    <source>
        <dbReference type="ARBA" id="ARBA00023002"/>
    </source>
</evidence>
<feature type="signal peptide" evidence="5">
    <location>
        <begin position="1"/>
        <end position="18"/>
    </location>
</feature>
<feature type="chain" id="PRO_5028936339" evidence="5">
    <location>
        <begin position="19"/>
        <end position="533"/>
    </location>
</feature>
<dbReference type="EMBL" id="JAADJZ010000025">
    <property type="protein sequence ID" value="KAF2867041.1"/>
    <property type="molecule type" value="Genomic_DNA"/>
</dbReference>
<name>A0A7C8M425_9PLEO</name>
<keyword evidence="3" id="KW-0274">FAD</keyword>
<sequence>MRISRAMRFAVLVAGTLAESAFEPVDFNVTNALVDLGVNVDFISKLSGPVEGSSRDACRIACNALEYTFGSDSVDTPRRPSYDSFTNTYWSLQQASVDPYCIFKPSKREQVSVVVLLSRLTQCPFAVKSGGHAAFAGASSIEGGITVALERMNEITLSSDNKIASIGPGNRWQDVYTRLESQDLAVVGGRVAAIGVGGLTLGGGISFFSNQYGWACDNVASYEVVTASGIVVTASLSSSSDLYWALRGGGNNFGIVTRFDLQTIPQGKMWGGGRLLNEAAFPAAIKAFYNLGMNSAQDKDAAQILSFAYAQNTKFASADLQYAKPVANTSIFAEYMAIPAMKDTTQIRSLSNLTMQFDASNPNGLRETYWTATFKLDEAFAAFTKDVFFEEIAAIADAPSLVPAVTLQVITTPQLEKMAQNGGNPLGLDAKDGPLILLNLNMMWSLIDDDTRILETNSKILDRTVAEAEKRGLAVDYIYMNYASQYQSVVPSYGEANQDTLEQIAHHYDPIGVFQKLQPGYFKLGGAPVSSAP</sequence>
<gene>
    <name evidence="7" type="ORF">BDV95DRAFT_583440</name>
</gene>
<keyword evidence="5" id="KW-0732">Signal</keyword>
<evidence type="ECO:0000256" key="2">
    <source>
        <dbReference type="ARBA" id="ARBA00022630"/>
    </source>
</evidence>
<evidence type="ECO:0000256" key="5">
    <source>
        <dbReference type="SAM" id="SignalP"/>
    </source>
</evidence>
<dbReference type="Gene3D" id="3.30.465.10">
    <property type="match status" value="1"/>
</dbReference>
<dbReference type="GO" id="GO:0016491">
    <property type="term" value="F:oxidoreductase activity"/>
    <property type="evidence" value="ECO:0007669"/>
    <property type="project" value="UniProtKB-KW"/>
</dbReference>
<dbReference type="PROSITE" id="PS51387">
    <property type="entry name" value="FAD_PCMH"/>
    <property type="match status" value="1"/>
</dbReference>
<dbReference type="InterPro" id="IPR050416">
    <property type="entry name" value="FAD-linked_Oxidoreductase"/>
</dbReference>
<keyword evidence="8" id="KW-1185">Reference proteome</keyword>
<dbReference type="OrthoDB" id="2151789at2759"/>
<dbReference type="InterPro" id="IPR036318">
    <property type="entry name" value="FAD-bd_PCMH-like_sf"/>
</dbReference>
<evidence type="ECO:0000259" key="6">
    <source>
        <dbReference type="PROSITE" id="PS51387"/>
    </source>
</evidence>